<comment type="caution">
    <text evidence="1">The sequence shown here is derived from an EMBL/GenBank/DDBJ whole genome shotgun (WGS) entry which is preliminary data.</text>
</comment>
<evidence type="ECO:0000313" key="2">
    <source>
        <dbReference type="Proteomes" id="UP000780801"/>
    </source>
</evidence>
<feature type="non-terminal residue" evidence="1">
    <location>
        <position position="72"/>
    </location>
</feature>
<protein>
    <submittedName>
        <fullName evidence="1">Uncharacterized protein</fullName>
    </submittedName>
</protein>
<dbReference type="OrthoDB" id="10579369at2759"/>
<name>A0A9P6FLT0_9FUNG</name>
<proteinExistence type="predicted"/>
<accession>A0A9P6FLT0</accession>
<reference evidence="1" key="1">
    <citation type="journal article" date="2020" name="Fungal Divers.">
        <title>Resolving the Mortierellaceae phylogeny through synthesis of multi-gene phylogenetics and phylogenomics.</title>
        <authorList>
            <person name="Vandepol N."/>
            <person name="Liber J."/>
            <person name="Desiro A."/>
            <person name="Na H."/>
            <person name="Kennedy M."/>
            <person name="Barry K."/>
            <person name="Grigoriev I.V."/>
            <person name="Miller A.N."/>
            <person name="O'Donnell K."/>
            <person name="Stajich J.E."/>
            <person name="Bonito G."/>
        </authorList>
    </citation>
    <scope>NUCLEOTIDE SEQUENCE</scope>
    <source>
        <strain evidence="1">KOD1015</strain>
    </source>
</reference>
<gene>
    <name evidence="1" type="ORF">BGW38_007390</name>
</gene>
<organism evidence="1 2">
    <name type="scientific">Lunasporangiospora selenospora</name>
    <dbReference type="NCBI Taxonomy" id="979761"/>
    <lineage>
        <taxon>Eukaryota</taxon>
        <taxon>Fungi</taxon>
        <taxon>Fungi incertae sedis</taxon>
        <taxon>Mucoromycota</taxon>
        <taxon>Mortierellomycotina</taxon>
        <taxon>Mortierellomycetes</taxon>
        <taxon>Mortierellales</taxon>
        <taxon>Mortierellaceae</taxon>
        <taxon>Lunasporangiospora</taxon>
    </lineage>
</organism>
<evidence type="ECO:0000313" key="1">
    <source>
        <dbReference type="EMBL" id="KAF9577411.1"/>
    </source>
</evidence>
<sequence length="72" mass="7970">MTRPVLSSLSVERLASSAPSAISLLEAHSMAHSTTGFTFSANIPANQVKEKRECYERFISAMEDDYWKSVST</sequence>
<dbReference type="Proteomes" id="UP000780801">
    <property type="component" value="Unassembled WGS sequence"/>
</dbReference>
<keyword evidence="2" id="KW-1185">Reference proteome</keyword>
<dbReference type="EMBL" id="JAABOA010004871">
    <property type="protein sequence ID" value="KAF9577411.1"/>
    <property type="molecule type" value="Genomic_DNA"/>
</dbReference>
<dbReference type="AlphaFoldDB" id="A0A9P6FLT0"/>